<dbReference type="Proteomes" id="UP000327044">
    <property type="component" value="Unassembled WGS sequence"/>
</dbReference>
<feature type="domain" description="SIAH-type" evidence="11">
    <location>
        <begin position="61"/>
        <end position="121"/>
    </location>
</feature>
<dbReference type="PROSITE" id="PS51081">
    <property type="entry name" value="ZF_SIAH"/>
    <property type="match status" value="1"/>
</dbReference>
<dbReference type="EC" id="2.3.2.27" evidence="4"/>
<evidence type="ECO:0000313" key="12">
    <source>
        <dbReference type="EMBL" id="KAB0793465.1"/>
    </source>
</evidence>
<dbReference type="AlphaFoldDB" id="A0A5N4A833"/>
<evidence type="ECO:0000256" key="6">
    <source>
        <dbReference type="ARBA" id="ARBA00022723"/>
    </source>
</evidence>
<evidence type="ECO:0000256" key="2">
    <source>
        <dbReference type="ARBA" id="ARBA00004906"/>
    </source>
</evidence>
<dbReference type="InParanoid" id="A0A5N4A833"/>
<evidence type="ECO:0000256" key="1">
    <source>
        <dbReference type="ARBA" id="ARBA00000900"/>
    </source>
</evidence>
<comment type="similarity">
    <text evidence="3">Belongs to the SINA (Seven in absentia) family.</text>
</comment>
<keyword evidence="8" id="KW-0833">Ubl conjugation pathway</keyword>
<keyword evidence="7 10" id="KW-0863">Zinc-finger</keyword>
<comment type="caution">
    <text evidence="12">The sequence shown here is derived from an EMBL/GenBank/DDBJ whole genome shotgun (WGS) entry which is preliminary data.</text>
</comment>
<reference evidence="12 13" key="1">
    <citation type="journal article" date="2018" name="Elife">
        <title>Firefly genomes illuminate parallel origins of bioluminescence in beetles.</title>
        <authorList>
            <person name="Fallon T.R."/>
            <person name="Lower S.E."/>
            <person name="Chang C.H."/>
            <person name="Bessho-Uehara M."/>
            <person name="Martin G.J."/>
            <person name="Bewick A.J."/>
            <person name="Behringer M."/>
            <person name="Debat H.J."/>
            <person name="Wong I."/>
            <person name="Day J.C."/>
            <person name="Suvorov A."/>
            <person name="Silva C.J."/>
            <person name="Stanger-Hall K.F."/>
            <person name="Hall D.W."/>
            <person name="Schmitz R.J."/>
            <person name="Nelson D.R."/>
            <person name="Lewis S.M."/>
            <person name="Shigenobu S."/>
            <person name="Bybee S.M."/>
            <person name="Larracuente A.M."/>
            <person name="Oba Y."/>
            <person name="Weng J.K."/>
        </authorList>
    </citation>
    <scope>NUCLEOTIDE SEQUENCE [LARGE SCALE GENOMIC DNA]</scope>
    <source>
        <strain evidence="12">1611_PpyrPB1</strain>
        <tissue evidence="12">Whole body</tissue>
    </source>
</reference>
<evidence type="ECO:0000259" key="11">
    <source>
        <dbReference type="PROSITE" id="PS51081"/>
    </source>
</evidence>
<sequence length="472" mass="53748">MYEKIQKVPNSALEHLQCALCKRYLSCSPLSVMTDGGTRCGRCSGEEGCIRVFALEVILARFAFPCIFKESGCKQTVMYNEAIQHEAKCDFRSLLCPFSSHDCNWKDSREQLLSHITESHHNRIKNSSITLELGQNSSDTFATIKEKALFIIGFVYDSTESILRYDVRYCANEATDSSVRIQLLNYVDRDCSINLKATNCHNFDETFSEPQNDSTLNINNYLSNLENPPTIVVNLSLTQSLPLPHISGGDFLNSLKCSECFNYLIPPIFDLDEQLICADCGRTNPRCVPSENEDIKRLVADVHYPCRWRECATVVKSDQLKLHELHCVHRSFDCFFPTCRKGFRLDSAIDHLLSHRAIFMPIGIEYTHKFAHTYNFKHLFTIREGVIVVIQHSNVKSEEANLHRVALFSSNPTPVTATIDFEHSHCKIKSKLFLLVSDHNTEVSLDQLPPCFKDSDELKVALNVDELEEPNF</sequence>
<dbReference type="GO" id="GO:0008270">
    <property type="term" value="F:zinc ion binding"/>
    <property type="evidence" value="ECO:0007669"/>
    <property type="project" value="UniProtKB-KW"/>
</dbReference>
<keyword evidence="9" id="KW-0862">Zinc</keyword>
<dbReference type="Gene3D" id="3.30.40.10">
    <property type="entry name" value="Zinc/RING finger domain, C3HC4 (zinc finger)"/>
    <property type="match status" value="1"/>
</dbReference>
<evidence type="ECO:0000256" key="8">
    <source>
        <dbReference type="ARBA" id="ARBA00022786"/>
    </source>
</evidence>
<dbReference type="FunFam" id="3.30.40.10:FF:000041">
    <property type="entry name" value="E3 ubiquitin-protein ligase SINAT3"/>
    <property type="match status" value="1"/>
</dbReference>
<dbReference type="InterPro" id="IPR013010">
    <property type="entry name" value="Znf_SIAH"/>
</dbReference>
<evidence type="ECO:0000256" key="5">
    <source>
        <dbReference type="ARBA" id="ARBA00022679"/>
    </source>
</evidence>
<dbReference type="PANTHER" id="PTHR45877">
    <property type="entry name" value="E3 UBIQUITIN-PROTEIN LIGASE SIAH2"/>
    <property type="match status" value="1"/>
</dbReference>
<dbReference type="UniPathway" id="UPA00143"/>
<dbReference type="OrthoDB" id="6704469at2759"/>
<keyword evidence="6" id="KW-0479">Metal-binding</keyword>
<dbReference type="InterPro" id="IPR013083">
    <property type="entry name" value="Znf_RING/FYVE/PHD"/>
</dbReference>
<proteinExistence type="inferred from homology"/>
<comment type="pathway">
    <text evidence="2">Protein modification; protein ubiquitination.</text>
</comment>
<evidence type="ECO:0000313" key="13">
    <source>
        <dbReference type="Proteomes" id="UP000327044"/>
    </source>
</evidence>
<protein>
    <recommendedName>
        <fullName evidence="4">RING-type E3 ubiquitin transferase</fullName>
        <ecNumber evidence="4">2.3.2.27</ecNumber>
    </recommendedName>
</protein>
<keyword evidence="13" id="KW-1185">Reference proteome</keyword>
<dbReference type="Pfam" id="PF21361">
    <property type="entry name" value="Sina_ZnF"/>
    <property type="match status" value="1"/>
</dbReference>
<keyword evidence="5" id="KW-0808">Transferase</keyword>
<dbReference type="SUPFAM" id="SSF49599">
    <property type="entry name" value="TRAF domain-like"/>
    <property type="match status" value="2"/>
</dbReference>
<evidence type="ECO:0000256" key="4">
    <source>
        <dbReference type="ARBA" id="ARBA00012483"/>
    </source>
</evidence>
<evidence type="ECO:0000256" key="7">
    <source>
        <dbReference type="ARBA" id="ARBA00022771"/>
    </source>
</evidence>
<dbReference type="InterPro" id="IPR004162">
    <property type="entry name" value="SINA-like_animal"/>
</dbReference>
<comment type="catalytic activity">
    <reaction evidence="1">
        <text>S-ubiquitinyl-[E2 ubiquitin-conjugating enzyme]-L-cysteine + [acceptor protein]-L-lysine = [E2 ubiquitin-conjugating enzyme]-L-cysteine + N(6)-ubiquitinyl-[acceptor protein]-L-lysine.</text>
        <dbReference type="EC" id="2.3.2.27"/>
    </reaction>
</comment>
<name>A0A5N4A833_PHOPY</name>
<accession>A0A5N4A833</accession>
<dbReference type="GO" id="GO:0061630">
    <property type="term" value="F:ubiquitin protein ligase activity"/>
    <property type="evidence" value="ECO:0007669"/>
    <property type="project" value="UniProtKB-EC"/>
</dbReference>
<evidence type="ECO:0000256" key="3">
    <source>
        <dbReference type="ARBA" id="ARBA00009119"/>
    </source>
</evidence>
<evidence type="ECO:0000256" key="10">
    <source>
        <dbReference type="PROSITE-ProRule" id="PRU00455"/>
    </source>
</evidence>
<dbReference type="GO" id="GO:0043161">
    <property type="term" value="P:proteasome-mediated ubiquitin-dependent protein catabolic process"/>
    <property type="evidence" value="ECO:0007669"/>
    <property type="project" value="TreeGrafter"/>
</dbReference>
<dbReference type="GO" id="GO:0005737">
    <property type="term" value="C:cytoplasm"/>
    <property type="evidence" value="ECO:0007669"/>
    <property type="project" value="TreeGrafter"/>
</dbReference>
<dbReference type="PANTHER" id="PTHR45877:SF2">
    <property type="entry name" value="E3 UBIQUITIN-PROTEIN LIGASE SINA-RELATED"/>
    <property type="match status" value="1"/>
</dbReference>
<gene>
    <name evidence="12" type="ORF">PPYR_13085</name>
</gene>
<dbReference type="GO" id="GO:0031624">
    <property type="term" value="F:ubiquitin conjugating enzyme binding"/>
    <property type="evidence" value="ECO:0007669"/>
    <property type="project" value="TreeGrafter"/>
</dbReference>
<dbReference type="EMBL" id="VVIM01000009">
    <property type="protein sequence ID" value="KAB0793465.1"/>
    <property type="molecule type" value="Genomic_DNA"/>
</dbReference>
<organism evidence="12 13">
    <name type="scientific">Photinus pyralis</name>
    <name type="common">Common eastern firefly</name>
    <name type="synonym">Lampyris pyralis</name>
    <dbReference type="NCBI Taxonomy" id="7054"/>
    <lineage>
        <taxon>Eukaryota</taxon>
        <taxon>Metazoa</taxon>
        <taxon>Ecdysozoa</taxon>
        <taxon>Arthropoda</taxon>
        <taxon>Hexapoda</taxon>
        <taxon>Insecta</taxon>
        <taxon>Pterygota</taxon>
        <taxon>Neoptera</taxon>
        <taxon>Endopterygota</taxon>
        <taxon>Coleoptera</taxon>
        <taxon>Polyphaga</taxon>
        <taxon>Elateriformia</taxon>
        <taxon>Elateroidea</taxon>
        <taxon>Lampyridae</taxon>
        <taxon>Lampyrinae</taxon>
        <taxon>Photinus</taxon>
    </lineage>
</organism>
<evidence type="ECO:0000256" key="9">
    <source>
        <dbReference type="ARBA" id="ARBA00022833"/>
    </source>
</evidence>
<dbReference type="GO" id="GO:0016567">
    <property type="term" value="P:protein ubiquitination"/>
    <property type="evidence" value="ECO:0007669"/>
    <property type="project" value="UniProtKB-UniPathway"/>
</dbReference>